<accession>A0A6J1J8C8</accession>
<dbReference type="Proteomes" id="UP000504608">
    <property type="component" value="Unplaced"/>
</dbReference>
<dbReference type="RefSeq" id="XP_022986722.1">
    <property type="nucleotide sequence ID" value="XM_023130954.1"/>
</dbReference>
<organism evidence="1 2">
    <name type="scientific">Cucurbita maxima</name>
    <name type="common">Pumpkin</name>
    <name type="synonym">Winter squash</name>
    <dbReference type="NCBI Taxonomy" id="3661"/>
    <lineage>
        <taxon>Eukaryota</taxon>
        <taxon>Viridiplantae</taxon>
        <taxon>Streptophyta</taxon>
        <taxon>Embryophyta</taxon>
        <taxon>Tracheophyta</taxon>
        <taxon>Spermatophyta</taxon>
        <taxon>Magnoliopsida</taxon>
        <taxon>eudicotyledons</taxon>
        <taxon>Gunneridae</taxon>
        <taxon>Pentapetalae</taxon>
        <taxon>rosids</taxon>
        <taxon>fabids</taxon>
        <taxon>Cucurbitales</taxon>
        <taxon>Cucurbitaceae</taxon>
        <taxon>Cucurbiteae</taxon>
        <taxon>Cucurbita</taxon>
    </lineage>
</organism>
<dbReference type="InterPro" id="IPR043502">
    <property type="entry name" value="DNA/RNA_pol_sf"/>
</dbReference>
<proteinExistence type="predicted"/>
<dbReference type="AlphaFoldDB" id="A0A6J1J8C8"/>
<protein>
    <submittedName>
        <fullName evidence="2">Uncharacterized protein LOC111484388 isoform X1</fullName>
    </submittedName>
</protein>
<dbReference type="KEGG" id="cmax:111484388"/>
<name>A0A6J1J8C8_CUCMA</name>
<gene>
    <name evidence="2" type="primary">LOC111484388</name>
</gene>
<evidence type="ECO:0000313" key="1">
    <source>
        <dbReference type="Proteomes" id="UP000504608"/>
    </source>
</evidence>
<sequence>MQVLEILIHAETRIRSPKSMPIKNIGPVSTRNHLLPKRTRLIEVPPTPVSNQSYLRRLQKARNGEERRRREERREHFLGRDCNTSGTQSITENRSIKINISFSTCTDPINVHPYQYLHTQKGETECMIADMLDAGIIQINVSSFSSPLILVKKGELKGFYEFVVMSFGLTNALRLEIICIRTAF</sequence>
<dbReference type="GeneID" id="111484388"/>
<dbReference type="SUPFAM" id="SSF56672">
    <property type="entry name" value="DNA/RNA polymerases"/>
    <property type="match status" value="1"/>
</dbReference>
<reference evidence="2" key="1">
    <citation type="submission" date="2025-08" db="UniProtKB">
        <authorList>
            <consortium name="RefSeq"/>
        </authorList>
    </citation>
    <scope>IDENTIFICATION</scope>
    <source>
        <tissue evidence="2">Young leaves</tissue>
    </source>
</reference>
<dbReference type="OrthoDB" id="1428943at2759"/>
<evidence type="ECO:0000313" key="2">
    <source>
        <dbReference type="RefSeq" id="XP_022986722.1"/>
    </source>
</evidence>
<keyword evidence="1" id="KW-1185">Reference proteome</keyword>
<dbReference type="Gene3D" id="3.10.10.10">
    <property type="entry name" value="HIV Type 1 Reverse Transcriptase, subunit A, domain 1"/>
    <property type="match status" value="1"/>
</dbReference>